<reference evidence="2 3" key="1">
    <citation type="submission" date="2024-08" db="EMBL/GenBank/DDBJ databases">
        <title>Tateyamaria sp. nov., isolated from marine algae.</title>
        <authorList>
            <person name="Choi B.J."/>
            <person name="Kim J.M."/>
            <person name="Lee J.K."/>
            <person name="Choi D.G."/>
            <person name="Bayburt H."/>
            <person name="Baek J.H."/>
            <person name="Han D.M."/>
            <person name="Jeon C.O."/>
        </authorList>
    </citation>
    <scope>NUCLEOTIDE SEQUENCE [LARGE SCALE GENOMIC DNA]</scope>
    <source>
        <strain evidence="2 3">KMU-156</strain>
    </source>
</reference>
<gene>
    <name evidence="2" type="ORF">ACERZ8_15100</name>
</gene>
<name>A0ABW8UZR5_9RHOB</name>
<comment type="caution">
    <text evidence="2">The sequence shown here is derived from an EMBL/GenBank/DDBJ whole genome shotgun (WGS) entry which is preliminary data.</text>
</comment>
<dbReference type="RefSeq" id="WP_407592977.1">
    <property type="nucleotide sequence ID" value="NZ_JBHDIY010000002.1"/>
</dbReference>
<evidence type="ECO:0000256" key="1">
    <source>
        <dbReference type="SAM" id="MobiDB-lite"/>
    </source>
</evidence>
<feature type="region of interest" description="Disordered" evidence="1">
    <location>
        <begin position="1"/>
        <end position="25"/>
    </location>
</feature>
<protein>
    <submittedName>
        <fullName evidence="2">Uncharacterized protein</fullName>
    </submittedName>
</protein>
<accession>A0ABW8UZR5</accession>
<keyword evidence="3" id="KW-1185">Reference proteome</keyword>
<sequence>MTNADGSRNVRDNKSASPTGSKKTIEEGGVTASFFAFLAMVKPDHAKL</sequence>
<proteinExistence type="predicted"/>
<dbReference type="Proteomes" id="UP001627408">
    <property type="component" value="Unassembled WGS sequence"/>
</dbReference>
<evidence type="ECO:0000313" key="3">
    <source>
        <dbReference type="Proteomes" id="UP001627408"/>
    </source>
</evidence>
<organism evidence="2 3">
    <name type="scientific">Tateyamaria armeniaca</name>
    <dbReference type="NCBI Taxonomy" id="2518930"/>
    <lineage>
        <taxon>Bacteria</taxon>
        <taxon>Pseudomonadati</taxon>
        <taxon>Pseudomonadota</taxon>
        <taxon>Alphaproteobacteria</taxon>
        <taxon>Rhodobacterales</taxon>
        <taxon>Roseobacteraceae</taxon>
        <taxon>Tateyamaria</taxon>
    </lineage>
</organism>
<dbReference type="EMBL" id="JBHDIY010000002">
    <property type="protein sequence ID" value="MFL4471144.1"/>
    <property type="molecule type" value="Genomic_DNA"/>
</dbReference>
<evidence type="ECO:0000313" key="2">
    <source>
        <dbReference type="EMBL" id="MFL4471144.1"/>
    </source>
</evidence>